<accession>A0A1C0U2L3</accession>
<dbReference type="EMBL" id="LOMY01000092">
    <property type="protein sequence ID" value="OCQ52172.1"/>
    <property type="molecule type" value="Genomic_DNA"/>
</dbReference>
<organism evidence="1 2">
    <name type="scientific">Photorhabdus australis subsp. thailandensis</name>
    <dbReference type="NCBI Taxonomy" id="2805096"/>
    <lineage>
        <taxon>Bacteria</taxon>
        <taxon>Pseudomonadati</taxon>
        <taxon>Pseudomonadota</taxon>
        <taxon>Gammaproteobacteria</taxon>
        <taxon>Enterobacterales</taxon>
        <taxon>Morganellaceae</taxon>
        <taxon>Photorhabdus</taxon>
    </lineage>
</organism>
<dbReference type="PATRIC" id="fig|286156.4.peg.3029"/>
<protein>
    <submittedName>
        <fullName evidence="1">Uncharacterized protein</fullName>
    </submittedName>
</protein>
<proteinExistence type="predicted"/>
<name>A0A1C0U2L3_9GAMM</name>
<comment type="caution">
    <text evidence="1">The sequence shown here is derived from an EMBL/GenBank/DDBJ whole genome shotgun (WGS) entry which is preliminary data.</text>
</comment>
<keyword evidence="2" id="KW-1185">Reference proteome</keyword>
<gene>
    <name evidence="1" type="ORF">Ppb6_02679</name>
</gene>
<evidence type="ECO:0000313" key="2">
    <source>
        <dbReference type="Proteomes" id="UP000093476"/>
    </source>
</evidence>
<evidence type="ECO:0000313" key="1">
    <source>
        <dbReference type="EMBL" id="OCQ52172.1"/>
    </source>
</evidence>
<sequence length="50" mass="5697">MSSQVNFNAIVDEVIEQDRLASLRPVVEKELLHYDILFCLSKDGLLVVVH</sequence>
<dbReference type="AlphaFoldDB" id="A0A1C0U2L3"/>
<dbReference type="RefSeq" id="WP_240487799.1">
    <property type="nucleotide sequence ID" value="NZ_CAWMQZ010000092.1"/>
</dbReference>
<dbReference type="STRING" id="286156.Ppb6_02679"/>
<reference evidence="1 2" key="1">
    <citation type="submission" date="2015-12" db="EMBL/GenBank/DDBJ databases">
        <title>Genome comparisons provide insights into the role of secondary metabolites in the pathogenic phase of the Photorhabdus life cycle.</title>
        <authorList>
            <person name="Tobias N.J."/>
            <person name="Mishra B."/>
            <person name="Gupta D.K."/>
            <person name="Thines M."/>
            <person name="Stinear T.P."/>
            <person name="Bode H.B."/>
        </authorList>
    </citation>
    <scope>NUCLEOTIDE SEQUENCE [LARGE SCALE GENOMIC DNA]</scope>
    <source>
        <strain evidence="1 2">PB68.1</strain>
    </source>
</reference>
<dbReference type="Proteomes" id="UP000093476">
    <property type="component" value="Unassembled WGS sequence"/>
</dbReference>